<feature type="transmembrane region" description="Helical" evidence="1">
    <location>
        <begin position="421"/>
        <end position="440"/>
    </location>
</feature>
<feature type="transmembrane region" description="Helical" evidence="1">
    <location>
        <begin position="197"/>
        <end position="214"/>
    </location>
</feature>
<gene>
    <name evidence="2" type="ORF">HNQ52_003165</name>
</gene>
<feature type="transmembrane region" description="Helical" evidence="1">
    <location>
        <begin position="244"/>
        <end position="262"/>
    </location>
</feature>
<evidence type="ECO:0000313" key="3">
    <source>
        <dbReference type="Proteomes" id="UP000521199"/>
    </source>
</evidence>
<organism evidence="2 3">
    <name type="scientific">Chiayiivirga flava</name>
    <dbReference type="NCBI Taxonomy" id="659595"/>
    <lineage>
        <taxon>Bacteria</taxon>
        <taxon>Pseudomonadati</taxon>
        <taxon>Pseudomonadota</taxon>
        <taxon>Gammaproteobacteria</taxon>
        <taxon>Lysobacterales</taxon>
        <taxon>Lysobacteraceae</taxon>
        <taxon>Chiayiivirga</taxon>
    </lineage>
</organism>
<dbReference type="EMBL" id="JACHHP010000007">
    <property type="protein sequence ID" value="MBB5209593.1"/>
    <property type="molecule type" value="Genomic_DNA"/>
</dbReference>
<feature type="transmembrane region" description="Helical" evidence="1">
    <location>
        <begin position="147"/>
        <end position="165"/>
    </location>
</feature>
<keyword evidence="1" id="KW-1133">Transmembrane helix</keyword>
<keyword evidence="1" id="KW-0472">Membrane</keyword>
<evidence type="ECO:0008006" key="4">
    <source>
        <dbReference type="Google" id="ProtNLM"/>
    </source>
</evidence>
<feature type="transmembrane region" description="Helical" evidence="1">
    <location>
        <begin position="452"/>
        <end position="474"/>
    </location>
</feature>
<evidence type="ECO:0000313" key="2">
    <source>
        <dbReference type="EMBL" id="MBB5209593.1"/>
    </source>
</evidence>
<dbReference type="Proteomes" id="UP000521199">
    <property type="component" value="Unassembled WGS sequence"/>
</dbReference>
<sequence>MAAATPAAHPRGGAWLLAALLALAALRIGALVLHDPLIGVANNYDMIRVQACIDAYPDRPADIPPGSNSYNAPLPHYRFIHGVGAPCFLTSEALFAFGAWPVLALWANGSDAGHFPLRIVGALKAGVLWSLGALFCWLWWRDGRRGWAVGNAAVVALVLADPAVTVYANTFYAEFAAVTFWYATLAAVALAWTRGRAGVLGCVVVAAVLALAILSKIQHVVLGAFLLGVLVLLHAAGQRAPRRLLGAVAVSAALATCVQGWHMQSPQTRTIREANQTNTFLYAALGLSAHPERTAQALGLPPSCAAHAGKSWFSPGVADAHPCPAVLTASRLRIVALLWRDPQTLARMAWTTLERMRAWVAPVLGKVEGRVLAPLPASQPTLDPLIVAMPTPLFALWLLAPGVLALVALRRRAALQPAQRLLLLALGLFPWLSLGVVTFGDGLADPAKQSHLALTAAVAFWLVGAMVFGIKIVLKQNFAKNISTLA</sequence>
<name>A0A7W8D802_9GAMM</name>
<evidence type="ECO:0000256" key="1">
    <source>
        <dbReference type="SAM" id="Phobius"/>
    </source>
</evidence>
<feature type="transmembrane region" description="Helical" evidence="1">
    <location>
        <begin position="220"/>
        <end position="237"/>
    </location>
</feature>
<comment type="caution">
    <text evidence="2">The sequence shown here is derived from an EMBL/GenBank/DDBJ whole genome shotgun (WGS) entry which is preliminary data.</text>
</comment>
<reference evidence="2 3" key="1">
    <citation type="submission" date="2020-08" db="EMBL/GenBank/DDBJ databases">
        <title>Genomic Encyclopedia of Type Strains, Phase IV (KMG-IV): sequencing the most valuable type-strain genomes for metagenomic binning, comparative biology and taxonomic classification.</title>
        <authorList>
            <person name="Goeker M."/>
        </authorList>
    </citation>
    <scope>NUCLEOTIDE SEQUENCE [LARGE SCALE GENOMIC DNA]</scope>
    <source>
        <strain evidence="2 3">DSM 24163</strain>
    </source>
</reference>
<protein>
    <recommendedName>
        <fullName evidence="4">Glycosyltransferase RgtA/B/C/D-like domain-containing protein</fullName>
    </recommendedName>
</protein>
<dbReference type="RefSeq" id="WP_183962132.1">
    <property type="nucleotide sequence ID" value="NZ_JACHHP010000007.1"/>
</dbReference>
<proteinExistence type="predicted"/>
<feature type="transmembrane region" description="Helical" evidence="1">
    <location>
        <begin position="385"/>
        <end position="409"/>
    </location>
</feature>
<feature type="transmembrane region" description="Helical" evidence="1">
    <location>
        <begin position="171"/>
        <end position="190"/>
    </location>
</feature>
<keyword evidence="1" id="KW-0812">Transmembrane</keyword>
<feature type="transmembrane region" description="Helical" evidence="1">
    <location>
        <begin position="12"/>
        <end position="33"/>
    </location>
</feature>
<dbReference type="AlphaFoldDB" id="A0A7W8D802"/>
<accession>A0A7W8D802</accession>
<feature type="transmembrane region" description="Helical" evidence="1">
    <location>
        <begin position="119"/>
        <end position="140"/>
    </location>
</feature>
<keyword evidence="3" id="KW-1185">Reference proteome</keyword>